<name>A0ABW7NBG3_9BACT</name>
<gene>
    <name evidence="8" type="ORF">ACHKAR_15615</name>
</gene>
<feature type="transmembrane region" description="Helical" evidence="7">
    <location>
        <begin position="46"/>
        <end position="67"/>
    </location>
</feature>
<evidence type="ECO:0000256" key="5">
    <source>
        <dbReference type="ARBA" id="ARBA00022989"/>
    </source>
</evidence>
<organism evidence="8 9">
    <name type="scientific">Marinoscillum luteum</name>
    <dbReference type="NCBI Taxonomy" id="861051"/>
    <lineage>
        <taxon>Bacteria</taxon>
        <taxon>Pseudomonadati</taxon>
        <taxon>Bacteroidota</taxon>
        <taxon>Cytophagia</taxon>
        <taxon>Cytophagales</taxon>
        <taxon>Reichenbachiellaceae</taxon>
        <taxon>Marinoscillum</taxon>
    </lineage>
</organism>
<feature type="transmembrane region" description="Helical" evidence="7">
    <location>
        <begin position="87"/>
        <end position="111"/>
    </location>
</feature>
<dbReference type="Pfam" id="PF03994">
    <property type="entry name" value="DUF350"/>
    <property type="match status" value="1"/>
</dbReference>
<comment type="caution">
    <text evidence="8">The sequence shown here is derived from an EMBL/GenBank/DDBJ whole genome shotgun (WGS) entry which is preliminary data.</text>
</comment>
<keyword evidence="4 7" id="KW-0812">Transmembrane</keyword>
<feature type="transmembrane region" description="Helical" evidence="7">
    <location>
        <begin position="132"/>
        <end position="149"/>
    </location>
</feature>
<evidence type="ECO:0000256" key="2">
    <source>
        <dbReference type="ARBA" id="ARBA00005779"/>
    </source>
</evidence>
<comment type="similarity">
    <text evidence="2">Belongs to the UPF0719 family.</text>
</comment>
<evidence type="ECO:0000313" key="8">
    <source>
        <dbReference type="EMBL" id="MFH6984884.1"/>
    </source>
</evidence>
<dbReference type="EMBL" id="JBIPKE010000019">
    <property type="protein sequence ID" value="MFH6984884.1"/>
    <property type="molecule type" value="Genomic_DNA"/>
</dbReference>
<proteinExistence type="inferred from homology"/>
<evidence type="ECO:0000256" key="4">
    <source>
        <dbReference type="ARBA" id="ARBA00022692"/>
    </source>
</evidence>
<dbReference type="RefSeq" id="WP_159583316.1">
    <property type="nucleotide sequence ID" value="NZ_JBIPKE010000019.1"/>
</dbReference>
<reference evidence="8 9" key="1">
    <citation type="journal article" date="2013" name="Int. J. Syst. Evol. Microbiol.">
        <title>Marinoscillum luteum sp. nov., isolated from marine sediment.</title>
        <authorList>
            <person name="Cha I.T."/>
            <person name="Park S.J."/>
            <person name="Kim S.J."/>
            <person name="Kim J.G."/>
            <person name="Jung M.Y."/>
            <person name="Shin K.S."/>
            <person name="Kwon K.K."/>
            <person name="Yang S.H."/>
            <person name="Seo Y.S."/>
            <person name="Rhee S.K."/>
        </authorList>
    </citation>
    <scope>NUCLEOTIDE SEQUENCE [LARGE SCALE GENOMIC DNA]</scope>
    <source>
        <strain evidence="8 9">KCTC 23939</strain>
    </source>
</reference>
<dbReference type="InterPro" id="IPR007140">
    <property type="entry name" value="DUF350"/>
</dbReference>
<dbReference type="Proteomes" id="UP001610063">
    <property type="component" value="Unassembled WGS sequence"/>
</dbReference>
<comment type="subcellular location">
    <subcellularLocation>
        <location evidence="1">Cell membrane</location>
        <topology evidence="1">Multi-pass membrane protein</topology>
    </subcellularLocation>
</comment>
<keyword evidence="3" id="KW-1003">Cell membrane</keyword>
<evidence type="ECO:0000256" key="7">
    <source>
        <dbReference type="SAM" id="Phobius"/>
    </source>
</evidence>
<protein>
    <submittedName>
        <fullName evidence="8">DUF350 domain-containing protein</fullName>
    </submittedName>
</protein>
<feature type="transmembrane region" description="Helical" evidence="7">
    <location>
        <begin position="6"/>
        <end position="26"/>
    </location>
</feature>
<evidence type="ECO:0000256" key="3">
    <source>
        <dbReference type="ARBA" id="ARBA00022475"/>
    </source>
</evidence>
<accession>A0ABW7NBG3</accession>
<evidence type="ECO:0000313" key="9">
    <source>
        <dbReference type="Proteomes" id="UP001610063"/>
    </source>
</evidence>
<evidence type="ECO:0000256" key="1">
    <source>
        <dbReference type="ARBA" id="ARBA00004651"/>
    </source>
</evidence>
<sequence length="172" mass="18968">MNYNIAILGLIEIFSAITIGVFILVLTYKIVQWVGRRYYGIESFNVAYSIFMASIILSVGIMVSGIIQPLMSSFRLLDKQSESFIVALKYIGIGGVYIAIAYAAAISIGLISTFLYSKLTPIDEFKEIRENNIGVALVIGSILITLTLFTRDGVMLLIEAIVPYPELPPMTL</sequence>
<keyword evidence="9" id="KW-1185">Reference proteome</keyword>
<keyword evidence="6 7" id="KW-0472">Membrane</keyword>
<evidence type="ECO:0000256" key="6">
    <source>
        <dbReference type="ARBA" id="ARBA00023136"/>
    </source>
</evidence>
<keyword evidence="5 7" id="KW-1133">Transmembrane helix</keyword>